<protein>
    <recommendedName>
        <fullName evidence="3">C-type lectin domain-containing protein</fullName>
    </recommendedName>
</protein>
<evidence type="ECO:0000313" key="5">
    <source>
        <dbReference type="Proteomes" id="UP000596742"/>
    </source>
</evidence>
<keyword evidence="2" id="KW-0732">Signal</keyword>
<comment type="caution">
    <text evidence="4">The sequence shown here is derived from an EMBL/GenBank/DDBJ whole genome shotgun (WGS) entry which is preliminary data.</text>
</comment>
<dbReference type="Gene3D" id="3.10.100.10">
    <property type="entry name" value="Mannose-Binding Protein A, subunit A"/>
    <property type="match status" value="1"/>
</dbReference>
<organism evidence="4 5">
    <name type="scientific">Mytilus galloprovincialis</name>
    <name type="common">Mediterranean mussel</name>
    <dbReference type="NCBI Taxonomy" id="29158"/>
    <lineage>
        <taxon>Eukaryota</taxon>
        <taxon>Metazoa</taxon>
        <taxon>Spiralia</taxon>
        <taxon>Lophotrochozoa</taxon>
        <taxon>Mollusca</taxon>
        <taxon>Bivalvia</taxon>
        <taxon>Autobranchia</taxon>
        <taxon>Pteriomorphia</taxon>
        <taxon>Mytilida</taxon>
        <taxon>Mytiloidea</taxon>
        <taxon>Mytilidae</taxon>
        <taxon>Mytilinae</taxon>
        <taxon>Mytilus</taxon>
    </lineage>
</organism>
<dbReference type="SMART" id="SM00034">
    <property type="entry name" value="CLECT"/>
    <property type="match status" value="1"/>
</dbReference>
<dbReference type="OrthoDB" id="6116766at2759"/>
<accession>A0A8B6FCN9</accession>
<reference evidence="4" key="1">
    <citation type="submission" date="2018-11" db="EMBL/GenBank/DDBJ databases">
        <authorList>
            <person name="Alioto T."/>
            <person name="Alioto T."/>
        </authorList>
    </citation>
    <scope>NUCLEOTIDE SEQUENCE</scope>
</reference>
<gene>
    <name evidence="4" type="ORF">MGAL_10B084881</name>
</gene>
<feature type="transmembrane region" description="Helical" evidence="1">
    <location>
        <begin position="64"/>
        <end position="85"/>
    </location>
</feature>
<dbReference type="InterPro" id="IPR016186">
    <property type="entry name" value="C-type_lectin-like/link_sf"/>
</dbReference>
<dbReference type="InterPro" id="IPR001304">
    <property type="entry name" value="C-type_lectin-like"/>
</dbReference>
<feature type="domain" description="C-type lectin" evidence="3">
    <location>
        <begin position="152"/>
        <end position="279"/>
    </location>
</feature>
<dbReference type="CDD" id="cd00037">
    <property type="entry name" value="CLECT"/>
    <property type="match status" value="1"/>
</dbReference>
<dbReference type="Proteomes" id="UP000596742">
    <property type="component" value="Unassembled WGS sequence"/>
</dbReference>
<evidence type="ECO:0000259" key="3">
    <source>
        <dbReference type="PROSITE" id="PS50041"/>
    </source>
</evidence>
<keyword evidence="1" id="KW-0472">Membrane</keyword>
<evidence type="ECO:0000313" key="4">
    <source>
        <dbReference type="EMBL" id="VDI46844.1"/>
    </source>
</evidence>
<sequence>MMKYNKLYLIIIVVCHVQRKCKANIIPGQNPFDQRSDFIFIGDSGTLETTFNLVEESGVDTGSAFGFLPISFVSIALLMMAVGMLTMPSSVTSRASVEPRPIAPRPYVQSFLAIEAAAQTTAPAPTPAPAQTTPCIPTNCPADYSLLDDQTAGQNCYLYGGNTKEVWSDALKVCTLTPGAYLWRPNTRAEADAVKNKFTIGNDVFIWTGANSPTHDENFVFAVDNAALSLLNLPFGVLDSAGRLGEDCVNIEFDTNGGNNGDWEWENDDCDDDHRYICELPRKTCP</sequence>
<name>A0A8B6FCN9_MYTGA</name>
<dbReference type="Pfam" id="PF00059">
    <property type="entry name" value="Lectin_C"/>
    <property type="match status" value="1"/>
</dbReference>
<proteinExistence type="predicted"/>
<evidence type="ECO:0000256" key="2">
    <source>
        <dbReference type="SAM" id="SignalP"/>
    </source>
</evidence>
<dbReference type="SUPFAM" id="SSF56436">
    <property type="entry name" value="C-type lectin-like"/>
    <property type="match status" value="1"/>
</dbReference>
<dbReference type="PROSITE" id="PS50041">
    <property type="entry name" value="C_TYPE_LECTIN_2"/>
    <property type="match status" value="1"/>
</dbReference>
<evidence type="ECO:0000256" key="1">
    <source>
        <dbReference type="SAM" id="Phobius"/>
    </source>
</evidence>
<dbReference type="EMBL" id="UYJE01006538">
    <property type="protein sequence ID" value="VDI46844.1"/>
    <property type="molecule type" value="Genomic_DNA"/>
</dbReference>
<keyword evidence="1" id="KW-1133">Transmembrane helix</keyword>
<feature type="signal peptide" evidence="2">
    <location>
        <begin position="1"/>
        <end position="23"/>
    </location>
</feature>
<feature type="chain" id="PRO_5032925342" description="C-type lectin domain-containing protein" evidence="2">
    <location>
        <begin position="24"/>
        <end position="286"/>
    </location>
</feature>
<keyword evidence="5" id="KW-1185">Reference proteome</keyword>
<dbReference type="AlphaFoldDB" id="A0A8B6FCN9"/>
<dbReference type="InterPro" id="IPR016187">
    <property type="entry name" value="CTDL_fold"/>
</dbReference>
<keyword evidence="1" id="KW-0812">Transmembrane</keyword>